<evidence type="ECO:0000256" key="7">
    <source>
        <dbReference type="ARBA" id="ARBA00023136"/>
    </source>
</evidence>
<dbReference type="GO" id="GO:0031267">
    <property type="term" value="F:small GTPase binding"/>
    <property type="evidence" value="ECO:0007669"/>
    <property type="project" value="InterPro"/>
</dbReference>
<evidence type="ECO:0000259" key="12">
    <source>
        <dbReference type="PROSITE" id="PS50108"/>
    </source>
</evidence>
<dbReference type="GO" id="GO:0005886">
    <property type="term" value="C:plasma membrane"/>
    <property type="evidence" value="ECO:0000318"/>
    <property type="project" value="GO_Central"/>
</dbReference>
<evidence type="ECO:0000256" key="5">
    <source>
        <dbReference type="ARBA" id="ARBA00022490"/>
    </source>
</evidence>
<proteinExistence type="inferred from homology"/>
<evidence type="ECO:0000256" key="9">
    <source>
        <dbReference type="ARBA" id="ARBA00023212"/>
    </source>
</evidence>
<evidence type="ECO:0000256" key="6">
    <source>
        <dbReference type="ARBA" id="ARBA00022960"/>
    </source>
</evidence>
<evidence type="ECO:0000256" key="11">
    <source>
        <dbReference type="SAM" id="MobiDB-lite"/>
    </source>
</evidence>
<gene>
    <name evidence="13" type="ORF">TRIADDRAFT_55151</name>
</gene>
<evidence type="ECO:0000256" key="1">
    <source>
        <dbReference type="ARBA" id="ARBA00004193"/>
    </source>
</evidence>
<feature type="domain" description="CRIB" evidence="12">
    <location>
        <begin position="49"/>
        <end position="62"/>
    </location>
</feature>
<keyword evidence="7" id="KW-0472">Membrane</keyword>
<dbReference type="KEGG" id="tad:TRIADDRAFT_55151"/>
<dbReference type="EMBL" id="DS985244">
    <property type="protein sequence ID" value="EDV25738.1"/>
    <property type="molecule type" value="Genomic_DNA"/>
</dbReference>
<name>B3RU45_TRIAD</name>
<evidence type="ECO:0000256" key="8">
    <source>
        <dbReference type="ARBA" id="ARBA00023139"/>
    </source>
</evidence>
<dbReference type="PANTHER" id="PTHR13502:SF6">
    <property type="entry name" value="CDC42 SMALL EFFECTOR PROTEIN HOMOLOG"/>
    <property type="match status" value="1"/>
</dbReference>
<dbReference type="CTD" id="6752526"/>
<dbReference type="PhylomeDB" id="B3RU45"/>
<dbReference type="PANTHER" id="PTHR13502">
    <property type="entry name" value="CDC42 SMALL EFFECTOR PROTEIN HOMOLOG"/>
    <property type="match status" value="1"/>
</dbReference>
<dbReference type="Gene3D" id="3.90.810.10">
    <property type="entry name" value="CRIB domain"/>
    <property type="match status" value="1"/>
</dbReference>
<dbReference type="InterPro" id="IPR000095">
    <property type="entry name" value="CRIB_dom"/>
</dbReference>
<keyword evidence="8" id="KW-0564">Palmitate</keyword>
<feature type="region of interest" description="Disordered" evidence="11">
    <location>
        <begin position="28"/>
        <end position="73"/>
    </location>
</feature>
<evidence type="ECO:0000256" key="4">
    <source>
        <dbReference type="ARBA" id="ARBA00022475"/>
    </source>
</evidence>
<evidence type="ECO:0000256" key="2">
    <source>
        <dbReference type="ARBA" id="ARBA00004245"/>
    </source>
</evidence>
<sequence>MADVVYRGSLEYMSHYVRAKLTSPLSQQDIRLRTTTDRMPPRRIDRSAIGAPTSFQHTGHLGASDSHSGVDNEFDSIKSQMKSKGGYVNRAVPTDTTHKLVGADDVKVDIPKDNAKNR</sequence>
<evidence type="ECO:0000256" key="3">
    <source>
        <dbReference type="ARBA" id="ARBA00005720"/>
    </source>
</evidence>
<dbReference type="PROSITE" id="PS50108">
    <property type="entry name" value="CRIB"/>
    <property type="match status" value="1"/>
</dbReference>
<dbReference type="HOGENOM" id="CLU_2076115_0_0_1"/>
<dbReference type="GO" id="GO:0035023">
    <property type="term" value="P:regulation of Rho protein signal transduction"/>
    <property type="evidence" value="ECO:0007669"/>
    <property type="project" value="InterPro"/>
</dbReference>
<evidence type="ECO:0000256" key="10">
    <source>
        <dbReference type="ARBA" id="ARBA00023288"/>
    </source>
</evidence>
<protein>
    <recommendedName>
        <fullName evidence="12">CRIB domain-containing protein</fullName>
    </recommendedName>
</protein>
<keyword evidence="10" id="KW-0449">Lipoprotein</keyword>
<keyword evidence="5" id="KW-0963">Cytoplasm</keyword>
<dbReference type="GeneID" id="6752526"/>
<dbReference type="FunCoup" id="B3RU45">
    <property type="interactions" value="1111"/>
</dbReference>
<comment type="subcellular location">
    <subcellularLocation>
        <location evidence="1">Cell membrane</location>
        <topology evidence="1">Lipid-anchor</topology>
    </subcellularLocation>
    <subcellularLocation>
        <location evidence="2">Cytoplasm</location>
        <location evidence="2">Cytoskeleton</location>
    </subcellularLocation>
</comment>
<dbReference type="GO" id="GO:0005856">
    <property type="term" value="C:cytoskeleton"/>
    <property type="evidence" value="ECO:0007669"/>
    <property type="project" value="UniProtKB-SubCell"/>
</dbReference>
<feature type="compositionally biased region" description="Basic and acidic residues" evidence="11">
    <location>
        <begin position="30"/>
        <end position="46"/>
    </location>
</feature>
<dbReference type="Proteomes" id="UP000009022">
    <property type="component" value="Unassembled WGS sequence"/>
</dbReference>
<dbReference type="InterPro" id="IPR036936">
    <property type="entry name" value="CRIB_dom_sf"/>
</dbReference>
<dbReference type="STRING" id="10228.B3RU45"/>
<keyword evidence="14" id="KW-1185">Reference proteome</keyword>
<accession>B3RU45</accession>
<dbReference type="AlphaFoldDB" id="B3RU45"/>
<keyword evidence="6" id="KW-0133">Cell shape</keyword>
<evidence type="ECO:0000313" key="14">
    <source>
        <dbReference type="Proteomes" id="UP000009022"/>
    </source>
</evidence>
<dbReference type="RefSeq" id="XP_002111771.1">
    <property type="nucleotide sequence ID" value="XM_002111735.1"/>
</dbReference>
<evidence type="ECO:0000313" key="13">
    <source>
        <dbReference type="EMBL" id="EDV25738.1"/>
    </source>
</evidence>
<dbReference type="GO" id="GO:0008360">
    <property type="term" value="P:regulation of cell shape"/>
    <property type="evidence" value="ECO:0007669"/>
    <property type="project" value="UniProtKB-KW"/>
</dbReference>
<reference evidence="13 14" key="1">
    <citation type="journal article" date="2008" name="Nature">
        <title>The Trichoplax genome and the nature of placozoans.</title>
        <authorList>
            <person name="Srivastava M."/>
            <person name="Begovic E."/>
            <person name="Chapman J."/>
            <person name="Putnam N.H."/>
            <person name="Hellsten U."/>
            <person name="Kawashima T."/>
            <person name="Kuo A."/>
            <person name="Mitros T."/>
            <person name="Salamov A."/>
            <person name="Carpenter M.L."/>
            <person name="Signorovitch A.Y."/>
            <person name="Moreno M.A."/>
            <person name="Kamm K."/>
            <person name="Grimwood J."/>
            <person name="Schmutz J."/>
            <person name="Shapiro H."/>
            <person name="Grigoriev I.V."/>
            <person name="Buss L.W."/>
            <person name="Schierwater B."/>
            <person name="Dellaporta S.L."/>
            <person name="Rokhsar D.S."/>
        </authorList>
    </citation>
    <scope>NUCLEOTIDE SEQUENCE [LARGE SCALE GENOMIC DNA]</scope>
    <source>
        <strain evidence="13 14">Grell-BS-1999</strain>
    </source>
</reference>
<dbReference type="OrthoDB" id="5559822at2759"/>
<keyword evidence="4" id="KW-1003">Cell membrane</keyword>
<comment type="similarity">
    <text evidence="3">Belongs to the CDC42SE/SPEC family.</text>
</comment>
<organism evidence="13 14">
    <name type="scientific">Trichoplax adhaerens</name>
    <name type="common">Trichoplax reptans</name>
    <dbReference type="NCBI Taxonomy" id="10228"/>
    <lineage>
        <taxon>Eukaryota</taxon>
        <taxon>Metazoa</taxon>
        <taxon>Placozoa</taxon>
        <taxon>Uniplacotomia</taxon>
        <taxon>Trichoplacea</taxon>
        <taxon>Trichoplacidae</taxon>
        <taxon>Trichoplax</taxon>
    </lineage>
</organism>
<dbReference type="InParanoid" id="B3RU45"/>
<keyword evidence="9" id="KW-0206">Cytoskeleton</keyword>
<dbReference type="InterPro" id="IPR039056">
    <property type="entry name" value="SPEC"/>
</dbReference>